<dbReference type="HAMAP" id="MF_00195">
    <property type="entry name" value="GTPase_Der"/>
    <property type="match status" value="1"/>
</dbReference>
<dbReference type="RefSeq" id="XP_042926028.1">
    <property type="nucleotide sequence ID" value="XM_043060899.1"/>
</dbReference>
<dbReference type="EMBL" id="CM008964">
    <property type="protein sequence ID" value="PNW85112.1"/>
    <property type="molecule type" value="Genomic_DNA"/>
</dbReference>
<evidence type="ECO:0000259" key="10">
    <source>
        <dbReference type="Pfam" id="PF14714"/>
    </source>
</evidence>
<feature type="compositionally biased region" description="Low complexity" evidence="8">
    <location>
        <begin position="822"/>
        <end position="846"/>
    </location>
</feature>
<dbReference type="GeneID" id="5728916"/>
<name>A0A2K3DX45_CHLRE</name>
<feature type="compositionally biased region" description="Gly residues" evidence="8">
    <location>
        <begin position="775"/>
        <end position="793"/>
    </location>
</feature>
<accession>A0A2K3DX45</accession>
<dbReference type="STRING" id="3055.A0A2K3DX45"/>
<dbReference type="Pfam" id="PF01926">
    <property type="entry name" value="MMR_HSR1"/>
    <property type="match status" value="2"/>
</dbReference>
<feature type="compositionally biased region" description="Acidic residues" evidence="8">
    <location>
        <begin position="342"/>
        <end position="353"/>
    </location>
</feature>
<dbReference type="InterPro" id="IPR005225">
    <property type="entry name" value="Small_GTP-bd"/>
</dbReference>
<reference evidence="11 12" key="1">
    <citation type="journal article" date="2007" name="Science">
        <title>The Chlamydomonas genome reveals the evolution of key animal and plant functions.</title>
        <authorList>
            <person name="Merchant S.S."/>
            <person name="Prochnik S.E."/>
            <person name="Vallon O."/>
            <person name="Harris E.H."/>
            <person name="Karpowicz S.J."/>
            <person name="Witman G.B."/>
            <person name="Terry A."/>
            <person name="Salamov A."/>
            <person name="Fritz-Laylin L.K."/>
            <person name="Marechal-Drouard L."/>
            <person name="Marshall W.F."/>
            <person name="Qu L.H."/>
            <person name="Nelson D.R."/>
            <person name="Sanderfoot A.A."/>
            <person name="Spalding M.H."/>
            <person name="Kapitonov V.V."/>
            <person name="Ren Q."/>
            <person name="Ferris P."/>
            <person name="Lindquist E."/>
            <person name="Shapiro H."/>
            <person name="Lucas S.M."/>
            <person name="Grimwood J."/>
            <person name="Schmutz J."/>
            <person name="Cardol P."/>
            <person name="Cerutti H."/>
            <person name="Chanfreau G."/>
            <person name="Chen C.L."/>
            <person name="Cognat V."/>
            <person name="Croft M.T."/>
            <person name="Dent R."/>
            <person name="Dutcher S."/>
            <person name="Fernandez E."/>
            <person name="Fukuzawa H."/>
            <person name="Gonzalez-Ballester D."/>
            <person name="Gonzalez-Halphen D."/>
            <person name="Hallmann A."/>
            <person name="Hanikenne M."/>
            <person name="Hippler M."/>
            <person name="Inwood W."/>
            <person name="Jabbari K."/>
            <person name="Kalanon M."/>
            <person name="Kuras R."/>
            <person name="Lefebvre P.A."/>
            <person name="Lemaire S.D."/>
            <person name="Lobanov A.V."/>
            <person name="Lohr M."/>
            <person name="Manuell A."/>
            <person name="Meier I."/>
            <person name="Mets L."/>
            <person name="Mittag M."/>
            <person name="Mittelmeier T."/>
            <person name="Moroney J.V."/>
            <person name="Moseley J."/>
            <person name="Napoli C."/>
            <person name="Nedelcu A.M."/>
            <person name="Niyogi K."/>
            <person name="Novoselov S.V."/>
            <person name="Paulsen I.T."/>
            <person name="Pazour G."/>
            <person name="Purton S."/>
            <person name="Ral J.P."/>
            <person name="Riano-Pachon D.M."/>
            <person name="Riekhof W."/>
            <person name="Rymarquis L."/>
            <person name="Schroda M."/>
            <person name="Stern D."/>
            <person name="Umen J."/>
            <person name="Willows R."/>
            <person name="Wilson N."/>
            <person name="Zimmer S.L."/>
            <person name="Allmer J."/>
            <person name="Balk J."/>
            <person name="Bisova K."/>
            <person name="Chen C.J."/>
            <person name="Elias M."/>
            <person name="Gendler K."/>
            <person name="Hauser C."/>
            <person name="Lamb M.R."/>
            <person name="Ledford H."/>
            <person name="Long J.C."/>
            <person name="Minagawa J."/>
            <person name="Page M.D."/>
            <person name="Pan J."/>
            <person name="Pootakham W."/>
            <person name="Roje S."/>
            <person name="Rose A."/>
            <person name="Stahlberg E."/>
            <person name="Terauchi A.M."/>
            <person name="Yang P."/>
            <person name="Ball S."/>
            <person name="Bowler C."/>
            <person name="Dieckmann C.L."/>
            <person name="Gladyshev V.N."/>
            <person name="Green P."/>
            <person name="Jorgensen R."/>
            <person name="Mayfield S."/>
            <person name="Mueller-Roeber B."/>
            <person name="Rajamani S."/>
            <person name="Sayre R.T."/>
            <person name="Brokstein P."/>
            <person name="Dubchak I."/>
            <person name="Goodstein D."/>
            <person name="Hornick L."/>
            <person name="Huang Y.W."/>
            <person name="Jhaveri J."/>
            <person name="Luo Y."/>
            <person name="Martinez D."/>
            <person name="Ngau W.C."/>
            <person name="Otillar B."/>
            <person name="Poliakov A."/>
            <person name="Porter A."/>
            <person name="Szajkowski L."/>
            <person name="Werner G."/>
            <person name="Zhou K."/>
            <person name="Grigoriev I.V."/>
            <person name="Rokhsar D.S."/>
            <person name="Grossman A.R."/>
        </authorList>
    </citation>
    <scope>NUCLEOTIDE SEQUENCE [LARGE SCALE GENOMIC DNA]</scope>
    <source>
        <strain evidence="12">CC-503</strain>
    </source>
</reference>
<proteinExistence type="inferred from homology"/>
<feature type="domain" description="G" evidence="9">
    <location>
        <begin position="98"/>
        <end position="221"/>
    </location>
</feature>
<dbReference type="NCBIfam" id="TIGR03594">
    <property type="entry name" value="GTPase_EngA"/>
    <property type="match status" value="1"/>
</dbReference>
<sequence>MFALIAGAVGASGGRLHRSATSSVAAGALWLQQLLPVPPASLASADQRRPASLLLLLTGTVRELRTGAAVRRRQLLLQQRKQQAALANAAVDDALLPKVALVGRPNVGKSALFNRLIRRRQALVYDTPASHVTRDYQEGRAQLGDLVFRVADTSGLEPRTAAAAGTIQGRATSITAKLLSQSHLALMVVDAKTGVLPADEELAEWLRRHVPAGRVMVVANKAEGGRAQEEMPQTVYDCYRLGFGEPMAVSASTGEGLADLFAALQPPLDAVSAQLRAADEAAKQRAEERRDREREARRREREVEVEVEEGRRGRRRPRLFPVAGAGGGAGGEEGLAAAQASDSDDEEEEDEEDAKPAGGLGVMKLAIMGLPNAGKSTLLNALLGEQRAVTGPEPGLTRDSVRAAWTYGDTAVELVDTAGWVGLGRTTSYDDVGGEVAAMSRRAALTSLAQVHVVLLVLDAERALASDRVMSRREVSLAGTVLREGKALVVVANKADVLSVAQRRAFTKALQRHLGERFLDAGELPVVEVSARAGTGLDDVMPTALAAYTAWNKRVSTARLNRFMQKLQLRMVGTGLDRTLERVKYLTQLKARPPTFTAFMAGSTPVGREFGVFLAAQLREVLGFQGVPLRVWFRYKEKRADRLKRLRSAAVERRQQARDQAALGLTAAGYEDEVGEESEAEEEEAGSGQARAAARSGRTGAGAGGVSSSGSGSSGAGSIMELARQRAAELRRDVGINAGFESEDEQELAQSAKRRNAGSSSGSGGSSSGSWLAGAGRGVASGGAGIEEGGRGAGRGRKRTAHWAEEEEASAGDDGYGVWVTAEEAGQGQAAAQADRGARSAGGRADVQADAAAPMGGPERGSGGGVGGDAGPGRPGGGSRLQVDVRSQQQQPRVQLLDDAEKEEDVYVMDRQAAPRARPQGEAAAAGAAAAVTAGAWPRKRQVASSASSTTFEPAPGGRGSSSNKINSNHAGSSTGSSTSRRAALRTAAALLLTARKPSAALTPVRPRSRAAGGKAKAKAAGAGGGAGGWGGSGPRGGAAGGRTQR</sequence>
<feature type="compositionally biased region" description="Low complexity" evidence="8">
    <location>
        <begin position="686"/>
        <end position="698"/>
    </location>
</feature>
<feature type="compositionally biased region" description="Gly residues" evidence="8">
    <location>
        <begin position="1022"/>
        <end position="1046"/>
    </location>
</feature>
<feature type="region of interest" description="Disordered" evidence="8">
    <location>
        <begin position="671"/>
        <end position="717"/>
    </location>
</feature>
<keyword evidence="12" id="KW-1185">Reference proteome</keyword>
<dbReference type="Gene3D" id="3.30.300.20">
    <property type="match status" value="1"/>
</dbReference>
<evidence type="ECO:0000256" key="4">
    <source>
        <dbReference type="ARBA" id="ARBA00022737"/>
    </source>
</evidence>
<dbReference type="GO" id="GO:0042254">
    <property type="term" value="P:ribosome biogenesis"/>
    <property type="evidence" value="ECO:0007669"/>
    <property type="project" value="UniProtKB-KW"/>
</dbReference>
<dbReference type="FunCoup" id="A0A2K3DX45">
    <property type="interactions" value="287"/>
</dbReference>
<feature type="compositionally biased region" description="Low complexity" evidence="8">
    <location>
        <begin position="1010"/>
        <end position="1021"/>
    </location>
</feature>
<dbReference type="PRINTS" id="PR00326">
    <property type="entry name" value="GTP1OBG"/>
</dbReference>
<feature type="compositionally biased region" description="Gly residues" evidence="8">
    <location>
        <begin position="699"/>
        <end position="715"/>
    </location>
</feature>
<feature type="domain" description="GTPase Der C-terminal KH-domain-like" evidence="10">
    <location>
        <begin position="554"/>
        <end position="634"/>
    </location>
</feature>
<evidence type="ECO:0000256" key="8">
    <source>
        <dbReference type="SAM" id="MobiDB-lite"/>
    </source>
</evidence>
<dbReference type="InterPro" id="IPR015946">
    <property type="entry name" value="KH_dom-like_a/b"/>
</dbReference>
<keyword evidence="3" id="KW-0690">Ribosome biogenesis</keyword>
<dbReference type="Pfam" id="PF14714">
    <property type="entry name" value="KH_dom-like"/>
    <property type="match status" value="1"/>
</dbReference>
<dbReference type="OrthoDB" id="8954335at2759"/>
<evidence type="ECO:0000313" key="11">
    <source>
        <dbReference type="EMBL" id="PNW85112.1"/>
    </source>
</evidence>
<evidence type="ECO:0000256" key="1">
    <source>
        <dbReference type="ARBA" id="ARBA00008279"/>
    </source>
</evidence>
<feature type="domain" description="G" evidence="9">
    <location>
        <begin position="365"/>
        <end position="494"/>
    </location>
</feature>
<comment type="similarity">
    <text evidence="1">Belongs to the TRAFAC class TrmE-Era-EngA-EngB-Septin-like GTPase superfamily. EngA (Der) GTPase family.</text>
</comment>
<feature type="compositionally biased region" description="Gly residues" evidence="8">
    <location>
        <begin position="858"/>
        <end position="879"/>
    </location>
</feature>
<evidence type="ECO:0000256" key="5">
    <source>
        <dbReference type="ARBA" id="ARBA00022741"/>
    </source>
</evidence>
<protein>
    <recommendedName>
        <fullName evidence="2">GTPase Der</fullName>
    </recommendedName>
    <alternativeName>
        <fullName evidence="7">GTP-binding protein EngA</fullName>
    </alternativeName>
</protein>
<dbReference type="Gramene" id="PNW85112">
    <property type="protein sequence ID" value="PNW85112"/>
    <property type="gene ID" value="CHLRE_03g172250v5"/>
</dbReference>
<evidence type="ECO:0000259" key="9">
    <source>
        <dbReference type="Pfam" id="PF01926"/>
    </source>
</evidence>
<dbReference type="PANTHER" id="PTHR43834">
    <property type="entry name" value="GTPASE DER"/>
    <property type="match status" value="1"/>
</dbReference>
<dbReference type="CDD" id="cd01894">
    <property type="entry name" value="EngA1"/>
    <property type="match status" value="1"/>
</dbReference>
<keyword evidence="4" id="KW-0677">Repeat</keyword>
<feature type="compositionally biased region" description="Low complexity" evidence="8">
    <location>
        <begin position="971"/>
        <end position="983"/>
    </location>
</feature>
<keyword evidence="5" id="KW-0547">Nucleotide-binding</keyword>
<dbReference type="InParanoid" id="A0A2K3DX45"/>
<dbReference type="AlphaFoldDB" id="A0A2K3DX45"/>
<dbReference type="InterPro" id="IPR032859">
    <property type="entry name" value="KH_dom-like"/>
</dbReference>
<dbReference type="InterPro" id="IPR016484">
    <property type="entry name" value="GTPase_Der"/>
</dbReference>
<dbReference type="InterPro" id="IPR006073">
    <property type="entry name" value="GTP-bd"/>
</dbReference>
<dbReference type="Proteomes" id="UP000006906">
    <property type="component" value="Chromosome 3"/>
</dbReference>
<feature type="compositionally biased region" description="Polar residues" evidence="8">
    <location>
        <begin position="943"/>
        <end position="952"/>
    </location>
</feature>
<dbReference type="SUPFAM" id="SSF52540">
    <property type="entry name" value="P-loop containing nucleoside triphosphate hydrolases"/>
    <property type="match status" value="2"/>
</dbReference>
<organism evidence="11 12">
    <name type="scientific">Chlamydomonas reinhardtii</name>
    <name type="common">Chlamydomonas smithii</name>
    <dbReference type="NCBI Taxonomy" id="3055"/>
    <lineage>
        <taxon>Eukaryota</taxon>
        <taxon>Viridiplantae</taxon>
        <taxon>Chlorophyta</taxon>
        <taxon>core chlorophytes</taxon>
        <taxon>Chlorophyceae</taxon>
        <taxon>CS clade</taxon>
        <taxon>Chlamydomonadales</taxon>
        <taxon>Chlamydomonadaceae</taxon>
        <taxon>Chlamydomonas</taxon>
    </lineage>
</organism>
<dbReference type="PANTHER" id="PTHR43834:SF6">
    <property type="entry name" value="GTPASE DER"/>
    <property type="match status" value="1"/>
</dbReference>
<feature type="region of interest" description="Disordered" evidence="8">
    <location>
        <begin position="738"/>
        <end position="983"/>
    </location>
</feature>
<feature type="compositionally biased region" description="Basic and acidic residues" evidence="8">
    <location>
        <begin position="282"/>
        <end position="311"/>
    </location>
</feature>
<evidence type="ECO:0000256" key="7">
    <source>
        <dbReference type="ARBA" id="ARBA00032345"/>
    </source>
</evidence>
<gene>
    <name evidence="11" type="ORF">CHLRE_03g172250v5</name>
</gene>
<dbReference type="Gene3D" id="3.40.50.300">
    <property type="entry name" value="P-loop containing nucleotide triphosphate hydrolases"/>
    <property type="match status" value="2"/>
</dbReference>
<dbReference type="InterPro" id="IPR027417">
    <property type="entry name" value="P-loop_NTPase"/>
</dbReference>
<evidence type="ECO:0000313" key="12">
    <source>
        <dbReference type="Proteomes" id="UP000006906"/>
    </source>
</evidence>
<feature type="region of interest" description="Disordered" evidence="8">
    <location>
        <begin position="995"/>
        <end position="1046"/>
    </location>
</feature>
<evidence type="ECO:0000256" key="2">
    <source>
        <dbReference type="ARBA" id="ARBA00020953"/>
    </source>
</evidence>
<feature type="compositionally biased region" description="Acidic residues" evidence="8">
    <location>
        <begin position="898"/>
        <end position="907"/>
    </location>
</feature>
<dbReference type="KEGG" id="cre:CHLRE_03g172250v5"/>
<dbReference type="NCBIfam" id="TIGR00231">
    <property type="entry name" value="small_GTP"/>
    <property type="match status" value="2"/>
</dbReference>
<feature type="compositionally biased region" description="Gly residues" evidence="8">
    <location>
        <begin position="324"/>
        <end position="333"/>
    </location>
</feature>
<feature type="compositionally biased region" description="Polar residues" evidence="8">
    <location>
        <begin position="961"/>
        <end position="970"/>
    </location>
</feature>
<dbReference type="GO" id="GO:0005525">
    <property type="term" value="F:GTP binding"/>
    <property type="evidence" value="ECO:0007669"/>
    <property type="project" value="UniProtKB-KW"/>
</dbReference>
<evidence type="ECO:0000256" key="3">
    <source>
        <dbReference type="ARBA" id="ARBA00022517"/>
    </source>
</evidence>
<evidence type="ECO:0000256" key="6">
    <source>
        <dbReference type="ARBA" id="ARBA00023134"/>
    </source>
</evidence>
<keyword evidence="6" id="KW-0342">GTP-binding</keyword>
<feature type="compositionally biased region" description="Low complexity" evidence="8">
    <location>
        <begin position="914"/>
        <end position="937"/>
    </location>
</feature>
<feature type="compositionally biased region" description="Acidic residues" evidence="8">
    <location>
        <begin position="671"/>
        <end position="685"/>
    </location>
</feature>
<dbReference type="ExpressionAtlas" id="A0A2K3DX45">
    <property type="expression patterns" value="baseline"/>
</dbReference>
<feature type="region of interest" description="Disordered" evidence="8">
    <location>
        <begin position="282"/>
        <end position="357"/>
    </location>
</feature>